<gene>
    <name evidence="1" type="ORF">METZ01_LOCUS252693</name>
</gene>
<accession>A0A382IKM9</accession>
<sequence length="269" mass="30615">MRMQLRKKPKATHRLTWMAVVLLLQRSPILPWAKQVVRFLGPAVQQVWTWRIALPMATGTGTWHALTGATTFVMSSEANPASGTEGESFSFGFFTSGHKAFSYEVEGLPQGLNYNGNVNGPLISGTLPAEGTYEILITGYRFSGFSGNQTPIYSLVLDVEASKQPSPWNDTNVEDLNNNWKNSSWFGAFYDHGDGWIYHFDHGWLYIAGSDESALWIYDGNLGWLYTGKAYHPFFFRHSSAGWLYYHLENGSRQFWDYTDEEWTTYNKN</sequence>
<proteinExistence type="predicted"/>
<dbReference type="EMBL" id="UINC01067809">
    <property type="protein sequence ID" value="SVB99839.1"/>
    <property type="molecule type" value="Genomic_DNA"/>
</dbReference>
<dbReference type="AlphaFoldDB" id="A0A382IKM9"/>
<reference evidence="1" key="1">
    <citation type="submission" date="2018-05" db="EMBL/GenBank/DDBJ databases">
        <authorList>
            <person name="Lanie J.A."/>
            <person name="Ng W.-L."/>
            <person name="Kazmierczak K.M."/>
            <person name="Andrzejewski T.M."/>
            <person name="Davidsen T.M."/>
            <person name="Wayne K.J."/>
            <person name="Tettelin H."/>
            <person name="Glass J.I."/>
            <person name="Rusch D."/>
            <person name="Podicherti R."/>
            <person name="Tsui H.-C.T."/>
            <person name="Winkler M.E."/>
        </authorList>
    </citation>
    <scope>NUCLEOTIDE SEQUENCE</scope>
</reference>
<organism evidence="1">
    <name type="scientific">marine metagenome</name>
    <dbReference type="NCBI Taxonomy" id="408172"/>
    <lineage>
        <taxon>unclassified sequences</taxon>
        <taxon>metagenomes</taxon>
        <taxon>ecological metagenomes</taxon>
    </lineage>
</organism>
<dbReference type="InterPro" id="IPR013783">
    <property type="entry name" value="Ig-like_fold"/>
</dbReference>
<protein>
    <submittedName>
        <fullName evidence="1">Uncharacterized protein</fullName>
    </submittedName>
</protein>
<dbReference type="Gene3D" id="2.60.40.10">
    <property type="entry name" value="Immunoglobulins"/>
    <property type="match status" value="1"/>
</dbReference>
<evidence type="ECO:0000313" key="1">
    <source>
        <dbReference type="EMBL" id="SVB99839.1"/>
    </source>
</evidence>
<name>A0A382IKM9_9ZZZZ</name>